<keyword evidence="1" id="KW-0812">Transmembrane</keyword>
<name>A0A1A9VRG6_GLOAU</name>
<keyword evidence="3" id="KW-1185">Reference proteome</keyword>
<evidence type="ECO:0000256" key="1">
    <source>
        <dbReference type="SAM" id="Phobius"/>
    </source>
</evidence>
<sequence length="169" mass="18896">MESVAAAALLDVYFWSPGIIIILKVSDCAVISIIQMARNCNGERNVNKAKDANGYTYVNTLIFTTCVCSYNTMLKMKCKAMYVRTPTPNIQPRQYTVIGAFSQIVRCSNSNRVPNASEVAYPTLEPNFNSAKRFEKTFQRRERSLPSTLYNEVTTDAGSLSKSARPRLS</sequence>
<accession>A0A1A9VRG6</accession>
<dbReference type="AlphaFoldDB" id="A0A1A9VRG6"/>
<feature type="transmembrane region" description="Helical" evidence="1">
    <location>
        <begin position="12"/>
        <end position="34"/>
    </location>
</feature>
<evidence type="ECO:0000313" key="3">
    <source>
        <dbReference type="Proteomes" id="UP000078200"/>
    </source>
</evidence>
<proteinExistence type="predicted"/>
<dbReference type="EnsemblMetazoa" id="GAUT045150-RA">
    <property type="protein sequence ID" value="GAUT045150-PA"/>
    <property type="gene ID" value="GAUT045150"/>
</dbReference>
<dbReference type="Proteomes" id="UP000078200">
    <property type="component" value="Unassembled WGS sequence"/>
</dbReference>
<evidence type="ECO:0000313" key="2">
    <source>
        <dbReference type="EnsemblMetazoa" id="GAUT045150-PA"/>
    </source>
</evidence>
<keyword evidence="1" id="KW-1133">Transmembrane helix</keyword>
<feature type="transmembrane region" description="Helical" evidence="1">
    <location>
        <begin position="54"/>
        <end position="74"/>
    </location>
</feature>
<reference evidence="2" key="1">
    <citation type="submission" date="2020-05" db="UniProtKB">
        <authorList>
            <consortium name="EnsemblMetazoa"/>
        </authorList>
    </citation>
    <scope>IDENTIFICATION</scope>
    <source>
        <strain evidence="2">TTRI</strain>
    </source>
</reference>
<protein>
    <submittedName>
        <fullName evidence="2">Uncharacterized protein</fullName>
    </submittedName>
</protein>
<keyword evidence="1" id="KW-0472">Membrane</keyword>
<dbReference type="VEuPathDB" id="VectorBase:GAUT045150"/>
<organism evidence="2 3">
    <name type="scientific">Glossina austeni</name>
    <name type="common">Savannah tsetse fly</name>
    <dbReference type="NCBI Taxonomy" id="7395"/>
    <lineage>
        <taxon>Eukaryota</taxon>
        <taxon>Metazoa</taxon>
        <taxon>Ecdysozoa</taxon>
        <taxon>Arthropoda</taxon>
        <taxon>Hexapoda</taxon>
        <taxon>Insecta</taxon>
        <taxon>Pterygota</taxon>
        <taxon>Neoptera</taxon>
        <taxon>Endopterygota</taxon>
        <taxon>Diptera</taxon>
        <taxon>Brachycera</taxon>
        <taxon>Muscomorpha</taxon>
        <taxon>Hippoboscoidea</taxon>
        <taxon>Glossinidae</taxon>
        <taxon>Glossina</taxon>
    </lineage>
</organism>